<evidence type="ECO:0000259" key="1">
    <source>
        <dbReference type="SMART" id="SM00867"/>
    </source>
</evidence>
<dbReference type="EMBL" id="BMGK01000009">
    <property type="protein sequence ID" value="GGD98300.1"/>
    <property type="molecule type" value="Genomic_DNA"/>
</dbReference>
<protein>
    <recommendedName>
        <fullName evidence="1">Lipid/polyisoprenoid-binding YceI-like domain-containing protein</fullName>
    </recommendedName>
</protein>
<dbReference type="InterPro" id="IPR036761">
    <property type="entry name" value="TTHA0802/YceI-like_sf"/>
</dbReference>
<dbReference type="Proteomes" id="UP000652231">
    <property type="component" value="Unassembled WGS sequence"/>
</dbReference>
<gene>
    <name evidence="2" type="ORF">GCM10011312_22290</name>
</gene>
<dbReference type="SMART" id="SM00867">
    <property type="entry name" value="YceI"/>
    <property type="match status" value="1"/>
</dbReference>
<dbReference type="Pfam" id="PF04264">
    <property type="entry name" value="YceI"/>
    <property type="match status" value="1"/>
</dbReference>
<accession>A0A8J2Y7S8</accession>
<proteinExistence type="predicted"/>
<dbReference type="RefSeq" id="WP_188442543.1">
    <property type="nucleotide sequence ID" value="NZ_BMGK01000009.1"/>
</dbReference>
<name>A0A8J2Y7S8_9FLAO</name>
<dbReference type="PANTHER" id="PTHR34406:SF1">
    <property type="entry name" value="PROTEIN YCEI"/>
    <property type="match status" value="1"/>
</dbReference>
<dbReference type="PROSITE" id="PS51257">
    <property type="entry name" value="PROKAR_LIPOPROTEIN"/>
    <property type="match status" value="1"/>
</dbReference>
<dbReference type="SUPFAM" id="SSF101874">
    <property type="entry name" value="YceI-like"/>
    <property type="match status" value="1"/>
</dbReference>
<sequence>MKNNILKLSVLSLFAIFAFSCKGEKENKVETSEAQEKMESEAAVTTYNADADATKIDWEASKLTGNHTGYLHISKGYINLNNSNEIEGGEFALDMSTITVTDLEEGDGKENLEAHLKGTVEDKKGDFFNITEYPTGNFVVTGMNETDGKTWLEGNLTLLETTKNIKFPVNISLEGDKMVLQSETFTIDRTEWGINFRSKSMFPNIGDKVIYDDISLTVYLEATKS</sequence>
<keyword evidence="3" id="KW-1185">Reference proteome</keyword>
<dbReference type="PANTHER" id="PTHR34406">
    <property type="entry name" value="PROTEIN YCEI"/>
    <property type="match status" value="1"/>
</dbReference>
<feature type="domain" description="Lipid/polyisoprenoid-binding YceI-like" evidence="1">
    <location>
        <begin position="46"/>
        <end position="223"/>
    </location>
</feature>
<reference evidence="2" key="2">
    <citation type="submission" date="2020-09" db="EMBL/GenBank/DDBJ databases">
        <authorList>
            <person name="Sun Q."/>
            <person name="Zhou Y."/>
        </authorList>
    </citation>
    <scope>NUCLEOTIDE SEQUENCE</scope>
    <source>
        <strain evidence="2">CGMCC 1.12924</strain>
    </source>
</reference>
<dbReference type="Gene3D" id="2.40.128.110">
    <property type="entry name" value="Lipid/polyisoprenoid-binding, YceI-like"/>
    <property type="match status" value="1"/>
</dbReference>
<dbReference type="InterPro" id="IPR007372">
    <property type="entry name" value="Lipid/polyisoprenoid-bd_YceI"/>
</dbReference>
<evidence type="ECO:0000313" key="2">
    <source>
        <dbReference type="EMBL" id="GGD98300.1"/>
    </source>
</evidence>
<comment type="caution">
    <text evidence="2">The sequence shown here is derived from an EMBL/GenBank/DDBJ whole genome shotgun (WGS) entry which is preliminary data.</text>
</comment>
<reference evidence="2" key="1">
    <citation type="journal article" date="2014" name="Int. J. Syst. Evol. Microbiol.">
        <title>Complete genome sequence of Corynebacterium casei LMG S-19264T (=DSM 44701T), isolated from a smear-ripened cheese.</title>
        <authorList>
            <consortium name="US DOE Joint Genome Institute (JGI-PGF)"/>
            <person name="Walter F."/>
            <person name="Albersmeier A."/>
            <person name="Kalinowski J."/>
            <person name="Ruckert C."/>
        </authorList>
    </citation>
    <scope>NUCLEOTIDE SEQUENCE</scope>
    <source>
        <strain evidence="2">CGMCC 1.12924</strain>
    </source>
</reference>
<dbReference type="AlphaFoldDB" id="A0A8J2Y7S8"/>
<organism evidence="2 3">
    <name type="scientific">Planktosalinus lacus</name>
    <dbReference type="NCBI Taxonomy" id="1526573"/>
    <lineage>
        <taxon>Bacteria</taxon>
        <taxon>Pseudomonadati</taxon>
        <taxon>Bacteroidota</taxon>
        <taxon>Flavobacteriia</taxon>
        <taxon>Flavobacteriales</taxon>
        <taxon>Flavobacteriaceae</taxon>
        <taxon>Planktosalinus</taxon>
    </lineage>
</organism>
<evidence type="ECO:0000313" key="3">
    <source>
        <dbReference type="Proteomes" id="UP000652231"/>
    </source>
</evidence>